<organism evidence="2 3">
    <name type="scientific">Eleginops maclovinus</name>
    <name type="common">Patagonian blennie</name>
    <name type="synonym">Eleginus maclovinus</name>
    <dbReference type="NCBI Taxonomy" id="56733"/>
    <lineage>
        <taxon>Eukaryota</taxon>
        <taxon>Metazoa</taxon>
        <taxon>Chordata</taxon>
        <taxon>Craniata</taxon>
        <taxon>Vertebrata</taxon>
        <taxon>Euteleostomi</taxon>
        <taxon>Actinopterygii</taxon>
        <taxon>Neopterygii</taxon>
        <taxon>Teleostei</taxon>
        <taxon>Neoteleostei</taxon>
        <taxon>Acanthomorphata</taxon>
        <taxon>Eupercaria</taxon>
        <taxon>Perciformes</taxon>
        <taxon>Notothenioidei</taxon>
        <taxon>Eleginopidae</taxon>
        <taxon>Eleginops</taxon>
    </lineage>
</organism>
<reference evidence="2 3" key="2">
    <citation type="journal article" date="2023" name="Mol. Biol. Evol.">
        <title>Genomics of Secondarily Temperate Adaptation in the Only Non-Antarctic Icefish.</title>
        <authorList>
            <person name="Rivera-Colon A.G."/>
            <person name="Rayamajhi N."/>
            <person name="Minhas B.F."/>
            <person name="Madrigal G."/>
            <person name="Bilyk K.T."/>
            <person name="Yoon V."/>
            <person name="Hune M."/>
            <person name="Gregory S."/>
            <person name="Cheng C.H.C."/>
            <person name="Catchen J.M."/>
        </authorList>
    </citation>
    <scope>NUCLEOTIDE SEQUENCE [LARGE SCALE GENOMIC DNA]</scope>
    <source>
        <strain evidence="2">JMC-PN-2008</strain>
    </source>
</reference>
<dbReference type="AlphaFoldDB" id="A0AAN8AIW1"/>
<evidence type="ECO:0000313" key="2">
    <source>
        <dbReference type="EMBL" id="KAK5856793.1"/>
    </source>
</evidence>
<feature type="region of interest" description="Disordered" evidence="1">
    <location>
        <begin position="50"/>
        <end position="73"/>
    </location>
</feature>
<sequence>MWYQSGADFVPVAPLASPPPSVICVNICRPKVPLSPDVRALCLASPFRKPAVSPHQTGGQAGESAGFTGTLDDGIRPQATHVWLA</sequence>
<name>A0AAN8AIW1_ELEMC</name>
<comment type="caution">
    <text evidence="2">The sequence shown here is derived from an EMBL/GenBank/DDBJ whole genome shotgun (WGS) entry which is preliminary data.</text>
</comment>
<proteinExistence type="predicted"/>
<keyword evidence="3" id="KW-1185">Reference proteome</keyword>
<dbReference type="Proteomes" id="UP001346869">
    <property type="component" value="Unassembled WGS sequence"/>
</dbReference>
<evidence type="ECO:0000256" key="1">
    <source>
        <dbReference type="SAM" id="MobiDB-lite"/>
    </source>
</evidence>
<reference evidence="2 3" key="1">
    <citation type="journal article" date="2023" name="Genes (Basel)">
        <title>Chromosome-Level Genome Assembly and Circadian Gene Repertoire of the Patagonia Blennie Eleginops maclovinus-The Closest Ancestral Proxy of Antarctic Cryonotothenioids.</title>
        <authorList>
            <person name="Cheng C.C."/>
            <person name="Rivera-Colon A.G."/>
            <person name="Minhas B.F."/>
            <person name="Wilson L."/>
            <person name="Rayamajhi N."/>
            <person name="Vargas-Chacoff L."/>
            <person name="Catchen J.M."/>
        </authorList>
    </citation>
    <scope>NUCLEOTIDE SEQUENCE [LARGE SCALE GENOMIC DNA]</scope>
    <source>
        <strain evidence="2">JMC-PN-2008</strain>
    </source>
</reference>
<gene>
    <name evidence="2" type="ORF">PBY51_008363</name>
</gene>
<evidence type="ECO:0000313" key="3">
    <source>
        <dbReference type="Proteomes" id="UP001346869"/>
    </source>
</evidence>
<accession>A0AAN8AIW1</accession>
<protein>
    <submittedName>
        <fullName evidence="2">Uncharacterized protein</fullName>
    </submittedName>
</protein>
<dbReference type="EMBL" id="JAUZQC010000017">
    <property type="protein sequence ID" value="KAK5856793.1"/>
    <property type="molecule type" value="Genomic_DNA"/>
</dbReference>